<feature type="region of interest" description="Disordered" evidence="1">
    <location>
        <begin position="1"/>
        <end position="27"/>
    </location>
</feature>
<gene>
    <name evidence="2" type="ORF">ZHAS_00018721</name>
</gene>
<keyword evidence="4" id="KW-1185">Reference proteome</keyword>
<evidence type="ECO:0000313" key="4">
    <source>
        <dbReference type="Proteomes" id="UP000030765"/>
    </source>
</evidence>
<accession>A0A084WKD9</accession>
<feature type="compositionally biased region" description="Polar residues" evidence="1">
    <location>
        <begin position="11"/>
        <end position="20"/>
    </location>
</feature>
<dbReference type="AlphaFoldDB" id="A0A084WKD9"/>
<dbReference type="VEuPathDB" id="VectorBase:ASIC018721"/>
<reference evidence="3" key="2">
    <citation type="submission" date="2020-05" db="UniProtKB">
        <authorList>
            <consortium name="EnsemblMetazoa"/>
        </authorList>
    </citation>
    <scope>IDENTIFICATION</scope>
</reference>
<dbReference type="EMBL" id="KE525349">
    <property type="protein sequence ID" value="KFB50683.1"/>
    <property type="molecule type" value="Genomic_DNA"/>
</dbReference>
<evidence type="ECO:0000313" key="3">
    <source>
        <dbReference type="EnsemblMetazoa" id="ASIC018721-PA"/>
    </source>
</evidence>
<dbReference type="EnsemblMetazoa" id="ASIC018721-RA">
    <property type="protein sequence ID" value="ASIC018721-PA"/>
    <property type="gene ID" value="ASIC018721"/>
</dbReference>
<sequence>MVSANKGRRNTPVTPVTNGASGLHRLPDRLATVRQLVDSRCGELPVPTGKANTGPMVCLYACLQEKLPSGQAK</sequence>
<reference evidence="2 4" key="1">
    <citation type="journal article" date="2014" name="BMC Genomics">
        <title>Genome sequence of Anopheles sinensis provides insight into genetics basis of mosquito competence for malaria parasites.</title>
        <authorList>
            <person name="Zhou D."/>
            <person name="Zhang D."/>
            <person name="Ding G."/>
            <person name="Shi L."/>
            <person name="Hou Q."/>
            <person name="Ye Y."/>
            <person name="Xu Y."/>
            <person name="Zhou H."/>
            <person name="Xiong C."/>
            <person name="Li S."/>
            <person name="Yu J."/>
            <person name="Hong S."/>
            <person name="Yu X."/>
            <person name="Zou P."/>
            <person name="Chen C."/>
            <person name="Chang X."/>
            <person name="Wang W."/>
            <person name="Lv Y."/>
            <person name="Sun Y."/>
            <person name="Ma L."/>
            <person name="Shen B."/>
            <person name="Zhu C."/>
        </authorList>
    </citation>
    <scope>NUCLEOTIDE SEQUENCE [LARGE SCALE GENOMIC DNA]</scope>
</reference>
<evidence type="ECO:0000313" key="2">
    <source>
        <dbReference type="EMBL" id="KFB50683.1"/>
    </source>
</evidence>
<organism evidence="2">
    <name type="scientific">Anopheles sinensis</name>
    <name type="common">Mosquito</name>
    <dbReference type="NCBI Taxonomy" id="74873"/>
    <lineage>
        <taxon>Eukaryota</taxon>
        <taxon>Metazoa</taxon>
        <taxon>Ecdysozoa</taxon>
        <taxon>Arthropoda</taxon>
        <taxon>Hexapoda</taxon>
        <taxon>Insecta</taxon>
        <taxon>Pterygota</taxon>
        <taxon>Neoptera</taxon>
        <taxon>Endopterygota</taxon>
        <taxon>Diptera</taxon>
        <taxon>Nematocera</taxon>
        <taxon>Culicoidea</taxon>
        <taxon>Culicidae</taxon>
        <taxon>Anophelinae</taxon>
        <taxon>Anopheles</taxon>
    </lineage>
</organism>
<proteinExistence type="predicted"/>
<protein>
    <submittedName>
        <fullName evidence="2 3">Uncharacterized protein</fullName>
    </submittedName>
</protein>
<dbReference type="EMBL" id="ATLV01024117">
    <property type="status" value="NOT_ANNOTATED_CDS"/>
    <property type="molecule type" value="Genomic_DNA"/>
</dbReference>
<name>A0A084WKD9_ANOSI</name>
<dbReference type="Proteomes" id="UP000030765">
    <property type="component" value="Unassembled WGS sequence"/>
</dbReference>
<evidence type="ECO:0000256" key="1">
    <source>
        <dbReference type="SAM" id="MobiDB-lite"/>
    </source>
</evidence>